<dbReference type="EMBL" id="VUJU01006892">
    <property type="protein sequence ID" value="KAF0747299.1"/>
    <property type="molecule type" value="Genomic_DNA"/>
</dbReference>
<dbReference type="AlphaFoldDB" id="A0A6G0Y0Z5"/>
<protein>
    <submittedName>
        <fullName evidence="1">KRAB-A domain-containing protein 2-like</fullName>
    </submittedName>
</protein>
<proteinExistence type="predicted"/>
<accession>A0A6G0Y0Z5</accession>
<sequence length="183" mass="21163">MTKYSVIIEPGKIIEDENNLKFKSSFGEKIKNINLSANSMAIVDAENYEKLTNELVLEAKSRKNKTSLDYRRLNRYDIIKVGEVNKLIFPLNRTENNAVKYYLYTDEMYDVLEKSHKETGHDGLHKMITGVVVKPMVFNEVNARGQVDLIDMQSCNNGEYTYILNYQDHLSKLVTLQINKNCN</sequence>
<evidence type="ECO:0000313" key="1">
    <source>
        <dbReference type="EMBL" id="KAF0747299.1"/>
    </source>
</evidence>
<evidence type="ECO:0000313" key="2">
    <source>
        <dbReference type="Proteomes" id="UP000478052"/>
    </source>
</evidence>
<dbReference type="OrthoDB" id="10038074at2759"/>
<keyword evidence="2" id="KW-1185">Reference proteome</keyword>
<comment type="caution">
    <text evidence="1">The sequence shown here is derived from an EMBL/GenBank/DDBJ whole genome shotgun (WGS) entry which is preliminary data.</text>
</comment>
<name>A0A6G0Y0Z5_APHCR</name>
<reference evidence="1 2" key="1">
    <citation type="submission" date="2019-08" db="EMBL/GenBank/DDBJ databases">
        <title>Whole genome of Aphis craccivora.</title>
        <authorList>
            <person name="Voronova N.V."/>
            <person name="Shulinski R.S."/>
            <person name="Bandarenka Y.V."/>
            <person name="Zhorov D.G."/>
            <person name="Warner D."/>
        </authorList>
    </citation>
    <scope>NUCLEOTIDE SEQUENCE [LARGE SCALE GENOMIC DNA]</scope>
    <source>
        <strain evidence="1">180601</strain>
        <tissue evidence="1">Whole Body</tissue>
    </source>
</reference>
<organism evidence="1 2">
    <name type="scientific">Aphis craccivora</name>
    <name type="common">Cowpea aphid</name>
    <dbReference type="NCBI Taxonomy" id="307492"/>
    <lineage>
        <taxon>Eukaryota</taxon>
        <taxon>Metazoa</taxon>
        <taxon>Ecdysozoa</taxon>
        <taxon>Arthropoda</taxon>
        <taxon>Hexapoda</taxon>
        <taxon>Insecta</taxon>
        <taxon>Pterygota</taxon>
        <taxon>Neoptera</taxon>
        <taxon>Paraneoptera</taxon>
        <taxon>Hemiptera</taxon>
        <taxon>Sternorrhyncha</taxon>
        <taxon>Aphidomorpha</taxon>
        <taxon>Aphidoidea</taxon>
        <taxon>Aphididae</taxon>
        <taxon>Aphidini</taxon>
        <taxon>Aphis</taxon>
        <taxon>Aphis</taxon>
    </lineage>
</organism>
<dbReference type="Proteomes" id="UP000478052">
    <property type="component" value="Unassembled WGS sequence"/>
</dbReference>
<gene>
    <name evidence="1" type="ORF">FWK35_00029129</name>
</gene>